<organism evidence="2 3">
    <name type="scientific">Cyprinodon variegatus</name>
    <name type="common">Sheepshead minnow</name>
    <dbReference type="NCBI Taxonomy" id="28743"/>
    <lineage>
        <taxon>Eukaryota</taxon>
        <taxon>Metazoa</taxon>
        <taxon>Chordata</taxon>
        <taxon>Craniata</taxon>
        <taxon>Vertebrata</taxon>
        <taxon>Euteleostomi</taxon>
        <taxon>Actinopterygii</taxon>
        <taxon>Neopterygii</taxon>
        <taxon>Teleostei</taxon>
        <taxon>Neoteleostei</taxon>
        <taxon>Acanthomorphata</taxon>
        <taxon>Ovalentaria</taxon>
        <taxon>Atherinomorphae</taxon>
        <taxon>Cyprinodontiformes</taxon>
        <taxon>Cyprinodontidae</taxon>
        <taxon>Cyprinodon</taxon>
    </lineage>
</organism>
<keyword evidence="3" id="KW-1185">Reference proteome</keyword>
<evidence type="ECO:0000313" key="2">
    <source>
        <dbReference type="Ensembl" id="ENSCVAP00000018879.1"/>
    </source>
</evidence>
<evidence type="ECO:0000313" key="3">
    <source>
        <dbReference type="Proteomes" id="UP000265020"/>
    </source>
</evidence>
<feature type="signal peptide" evidence="1">
    <location>
        <begin position="1"/>
        <end position="18"/>
    </location>
</feature>
<reference evidence="2" key="2">
    <citation type="submission" date="2025-09" db="UniProtKB">
        <authorList>
            <consortium name="Ensembl"/>
        </authorList>
    </citation>
    <scope>IDENTIFICATION</scope>
</reference>
<name>A0A3Q2DJL4_CYPVA</name>
<sequence length="106" mass="11850">LKCVFLAALLCTVKSVACYSLYYLAQRFFPSCCCYRLAEPTHYQSITNSLITSPRCPVWLCSVLSQSRALKCSFWTRKKSSNGNAQKAGCINGISTIMSKHNILKL</sequence>
<keyword evidence="1" id="KW-0732">Signal</keyword>
<protein>
    <recommendedName>
        <fullName evidence="4">Chemokine interleukin-8-like domain-containing protein</fullName>
    </recommendedName>
</protein>
<evidence type="ECO:0000256" key="1">
    <source>
        <dbReference type="SAM" id="SignalP"/>
    </source>
</evidence>
<reference evidence="2" key="1">
    <citation type="submission" date="2025-08" db="UniProtKB">
        <authorList>
            <consortium name="Ensembl"/>
        </authorList>
    </citation>
    <scope>IDENTIFICATION</scope>
</reference>
<evidence type="ECO:0008006" key="4">
    <source>
        <dbReference type="Google" id="ProtNLM"/>
    </source>
</evidence>
<dbReference type="Ensembl" id="ENSCVAT00000032906.1">
    <property type="protein sequence ID" value="ENSCVAP00000018879.1"/>
    <property type="gene ID" value="ENSCVAG00000022192.1"/>
</dbReference>
<feature type="chain" id="PRO_5018528701" description="Chemokine interleukin-8-like domain-containing protein" evidence="1">
    <location>
        <begin position="19"/>
        <end position="106"/>
    </location>
</feature>
<dbReference type="AlphaFoldDB" id="A0A3Q2DJL4"/>
<dbReference type="Proteomes" id="UP000265020">
    <property type="component" value="Unassembled WGS sequence"/>
</dbReference>
<accession>A0A3Q2DJL4</accession>
<proteinExistence type="predicted"/>